<feature type="transmembrane region" description="Helical" evidence="1">
    <location>
        <begin position="188"/>
        <end position="208"/>
    </location>
</feature>
<feature type="transmembrane region" description="Helical" evidence="1">
    <location>
        <begin position="20"/>
        <end position="42"/>
    </location>
</feature>
<dbReference type="RefSeq" id="WP_012898512.1">
    <property type="nucleotide sequence ID" value="NZ_CP028160.1"/>
</dbReference>
<keyword evidence="1" id="KW-0472">Membrane</keyword>
<gene>
    <name evidence="2" type="ORF">LL14B4_11275</name>
</gene>
<feature type="transmembrane region" description="Helical" evidence="1">
    <location>
        <begin position="159"/>
        <end position="181"/>
    </location>
</feature>
<sequence>MNAKNIFKMEFYRNFRDKSWLIVIGVMAVLALIDSILIINLIGKTVSGYGQNSAGAAVLAALTIFVTLALGLGIWAFQIIYPFHLLSVDYSNKALGLMIASGVNRMTYYFIKLISTILSTLLALFTILIIPFFLILGVYARQLSEFLSMVSRSLSLSSVWMVLLNSFAGALASIVILFFVVIMTRGKFWGIFVYLGITMGIGIVVTIFTSSTNVVSTHGQNMMSNTSLIGIIFSIVEIVAFGLLGLSLIRKQDL</sequence>
<evidence type="ECO:0000256" key="1">
    <source>
        <dbReference type="SAM" id="Phobius"/>
    </source>
</evidence>
<dbReference type="EMBL" id="CP028160">
    <property type="protein sequence ID" value="AWN66717.1"/>
    <property type="molecule type" value="Genomic_DNA"/>
</dbReference>
<organism evidence="2 3">
    <name type="scientific">Lactococcus lactis subsp. lactis</name>
    <name type="common">Streptococcus lactis</name>
    <dbReference type="NCBI Taxonomy" id="1360"/>
    <lineage>
        <taxon>Bacteria</taxon>
        <taxon>Bacillati</taxon>
        <taxon>Bacillota</taxon>
        <taxon>Bacilli</taxon>
        <taxon>Lactobacillales</taxon>
        <taxon>Streptococcaceae</taxon>
        <taxon>Lactococcus</taxon>
    </lineage>
</organism>
<evidence type="ECO:0000313" key="2">
    <source>
        <dbReference type="EMBL" id="AWN66717.1"/>
    </source>
</evidence>
<evidence type="ECO:0000313" key="3">
    <source>
        <dbReference type="Proteomes" id="UP000245919"/>
    </source>
</evidence>
<keyword evidence="1" id="KW-0812">Transmembrane</keyword>
<feature type="transmembrane region" description="Helical" evidence="1">
    <location>
        <begin position="54"/>
        <end position="77"/>
    </location>
</feature>
<proteinExistence type="predicted"/>
<dbReference type="Proteomes" id="UP000245919">
    <property type="component" value="Chromosome"/>
</dbReference>
<reference evidence="2 3" key="1">
    <citation type="submission" date="2018-03" db="EMBL/GenBank/DDBJ databases">
        <title>Genome sequence of Lactococcus lactis strain 14B4 from almond drupe.</title>
        <authorList>
            <person name="Tran T.D."/>
            <person name="McGarvey J.A."/>
            <person name="Huynh S."/>
            <person name="Parker C.T."/>
        </authorList>
    </citation>
    <scope>NUCLEOTIDE SEQUENCE [LARGE SCALE GENOMIC DNA]</scope>
    <source>
        <strain evidence="2 3">14B4</strain>
    </source>
</reference>
<protein>
    <submittedName>
        <fullName evidence="2">ABC transporter permease</fullName>
    </submittedName>
</protein>
<dbReference type="AlphaFoldDB" id="A0A0V8B4S1"/>
<keyword evidence="1" id="KW-1133">Transmembrane helix</keyword>
<feature type="transmembrane region" description="Helical" evidence="1">
    <location>
        <begin position="228"/>
        <end position="249"/>
    </location>
</feature>
<accession>A0A0V8B4S1</accession>
<dbReference type="GeneID" id="89634358"/>
<name>A0A0V8B4S1_LACLL</name>
<feature type="transmembrane region" description="Helical" evidence="1">
    <location>
        <begin position="113"/>
        <end position="139"/>
    </location>
</feature>